<dbReference type="RefSeq" id="WP_133618144.1">
    <property type="nucleotide sequence ID" value="NZ_SOAA01000008.1"/>
</dbReference>
<keyword evidence="4 8" id="KW-0028">Amino-acid biosynthesis</keyword>
<keyword evidence="6 8" id="KW-0368">Histidine biosynthesis</keyword>
<dbReference type="GO" id="GO:0000105">
    <property type="term" value="P:L-histidine biosynthetic process"/>
    <property type="evidence" value="ECO:0007669"/>
    <property type="project" value="UniProtKB-UniRule"/>
</dbReference>
<evidence type="ECO:0000313" key="11">
    <source>
        <dbReference type="Proteomes" id="UP000295758"/>
    </source>
</evidence>
<dbReference type="GO" id="GO:0004401">
    <property type="term" value="F:histidinol-phosphatase activity"/>
    <property type="evidence" value="ECO:0007669"/>
    <property type="project" value="UniProtKB-UniRule"/>
</dbReference>
<gene>
    <name evidence="10" type="ORF">BY453_10881</name>
</gene>
<dbReference type="PANTHER" id="PTHR21039:SF0">
    <property type="entry name" value="HISTIDINOL-PHOSPHATASE"/>
    <property type="match status" value="1"/>
</dbReference>
<evidence type="ECO:0000256" key="2">
    <source>
        <dbReference type="ARBA" id="ARBA00009152"/>
    </source>
</evidence>
<dbReference type="InterPro" id="IPR004013">
    <property type="entry name" value="PHP_dom"/>
</dbReference>
<comment type="similarity">
    <text evidence="2 8">Belongs to the PHP hydrolase family. HisK subfamily.</text>
</comment>
<dbReference type="AlphaFoldDB" id="A0A4R7EAM5"/>
<dbReference type="InterPro" id="IPR016195">
    <property type="entry name" value="Pol/histidinol_Pase-like"/>
</dbReference>
<evidence type="ECO:0000256" key="4">
    <source>
        <dbReference type="ARBA" id="ARBA00022605"/>
    </source>
</evidence>
<keyword evidence="5 8" id="KW-0378">Hydrolase</keyword>
<comment type="catalytic activity">
    <reaction evidence="7 8">
        <text>L-histidinol phosphate + H2O = L-histidinol + phosphate</text>
        <dbReference type="Rhea" id="RHEA:14465"/>
        <dbReference type="ChEBI" id="CHEBI:15377"/>
        <dbReference type="ChEBI" id="CHEBI:43474"/>
        <dbReference type="ChEBI" id="CHEBI:57699"/>
        <dbReference type="ChEBI" id="CHEBI:57980"/>
        <dbReference type="EC" id="3.1.3.15"/>
    </reaction>
</comment>
<accession>A0A4R7EAM5</accession>
<dbReference type="NCBIfam" id="TIGR01856">
    <property type="entry name" value="hisJ_fam"/>
    <property type="match status" value="1"/>
</dbReference>
<dbReference type="SUPFAM" id="SSF89550">
    <property type="entry name" value="PHP domain-like"/>
    <property type="match status" value="1"/>
</dbReference>
<dbReference type="EMBL" id="SOAA01000008">
    <property type="protein sequence ID" value="TDS32288.1"/>
    <property type="molecule type" value="Genomic_DNA"/>
</dbReference>
<sequence length="265" mass="31291">MLADYHIHSDFSDDSSCPMEEEVKKSIELGFDEICFTEHVDYGVKSDSDDVSNCDYEAYLAEFKRVKDIYGVKINLRFGIEFGIQTHTIEKFQKDFDNYNFDFVILSCHQVNDQEFWNYDFQEGKSQAEYNQKYYEEILKVIKEYDDYSILGHLDMIKRYDKQGDYPFKKTEPVIREILKHIIKAGKGIEVNTSSFRYKLNDLTPSRKILKLYNELGGEIITIGSDAHKAEDIGHKFDYIKNELKDLGFDKFCTFKDMEARFWNL</sequence>
<reference evidence="10 11" key="1">
    <citation type="submission" date="2019-03" db="EMBL/GenBank/DDBJ databases">
        <title>Deep subsurface shale carbon reservoir microbial communities from Ohio and West Virginia, USA.</title>
        <authorList>
            <person name="Wrighton K."/>
        </authorList>
    </citation>
    <scope>NUCLEOTIDE SEQUENCE [LARGE SCALE GENOMIC DNA]</scope>
    <source>
        <strain evidence="10 11">UTICA-S4D12</strain>
    </source>
</reference>
<evidence type="ECO:0000256" key="7">
    <source>
        <dbReference type="ARBA" id="ARBA00049158"/>
    </source>
</evidence>
<dbReference type="Proteomes" id="UP000295758">
    <property type="component" value="Unassembled WGS sequence"/>
</dbReference>
<protein>
    <recommendedName>
        <fullName evidence="3 8">Histidinol-phosphatase</fullName>
        <shortName evidence="8">HolPase</shortName>
        <ecNumber evidence="3 8">3.1.3.15</ecNumber>
    </recommendedName>
</protein>
<dbReference type="Gene3D" id="3.20.20.140">
    <property type="entry name" value="Metal-dependent hydrolases"/>
    <property type="match status" value="1"/>
</dbReference>
<name>A0A4R7EAM5_9FIRM</name>
<comment type="pathway">
    <text evidence="1 8">Amino-acid biosynthesis; L-histidine biosynthesis; L-histidine from 5-phospho-alpha-D-ribose 1-diphosphate: step 8/9.</text>
</comment>
<feature type="domain" description="Polymerase/histidinol phosphatase N-terminal" evidence="9">
    <location>
        <begin position="3"/>
        <end position="78"/>
    </location>
</feature>
<dbReference type="SMART" id="SM00481">
    <property type="entry name" value="POLIIIAc"/>
    <property type="match status" value="1"/>
</dbReference>
<proteinExistence type="inferred from homology"/>
<comment type="caution">
    <text evidence="10">The sequence shown here is derived from an EMBL/GenBank/DDBJ whole genome shotgun (WGS) entry which is preliminary data.</text>
</comment>
<evidence type="ECO:0000256" key="8">
    <source>
        <dbReference type="RuleBase" id="RU366003"/>
    </source>
</evidence>
<dbReference type="PANTHER" id="PTHR21039">
    <property type="entry name" value="HISTIDINOL PHOSPHATASE-RELATED"/>
    <property type="match status" value="1"/>
</dbReference>
<dbReference type="EC" id="3.1.3.15" evidence="3 8"/>
<dbReference type="UniPathway" id="UPA00031">
    <property type="reaction ID" value="UER00013"/>
</dbReference>
<evidence type="ECO:0000313" key="10">
    <source>
        <dbReference type="EMBL" id="TDS32288.1"/>
    </source>
</evidence>
<evidence type="ECO:0000256" key="6">
    <source>
        <dbReference type="ARBA" id="ARBA00023102"/>
    </source>
</evidence>
<evidence type="ECO:0000256" key="5">
    <source>
        <dbReference type="ARBA" id="ARBA00022801"/>
    </source>
</evidence>
<dbReference type="GO" id="GO:0005737">
    <property type="term" value="C:cytoplasm"/>
    <property type="evidence" value="ECO:0007669"/>
    <property type="project" value="TreeGrafter"/>
</dbReference>
<dbReference type="InterPro" id="IPR003141">
    <property type="entry name" value="Pol/His_phosphatase_N"/>
</dbReference>
<evidence type="ECO:0000256" key="3">
    <source>
        <dbReference type="ARBA" id="ARBA00013085"/>
    </source>
</evidence>
<organism evidence="10 11">
    <name type="scientific">Halanaerobium congolense</name>
    <dbReference type="NCBI Taxonomy" id="54121"/>
    <lineage>
        <taxon>Bacteria</taxon>
        <taxon>Bacillati</taxon>
        <taxon>Bacillota</taxon>
        <taxon>Clostridia</taxon>
        <taxon>Halanaerobiales</taxon>
        <taxon>Halanaerobiaceae</taxon>
        <taxon>Halanaerobium</taxon>
    </lineage>
</organism>
<evidence type="ECO:0000256" key="1">
    <source>
        <dbReference type="ARBA" id="ARBA00004970"/>
    </source>
</evidence>
<dbReference type="Pfam" id="PF02811">
    <property type="entry name" value="PHP"/>
    <property type="match status" value="1"/>
</dbReference>
<dbReference type="InterPro" id="IPR010140">
    <property type="entry name" value="Histidinol_P_phosphatase_HisJ"/>
</dbReference>
<evidence type="ECO:0000259" key="9">
    <source>
        <dbReference type="SMART" id="SM00481"/>
    </source>
</evidence>